<proteinExistence type="inferred from homology"/>
<evidence type="ECO:0000256" key="2">
    <source>
        <dbReference type="ARBA" id="ARBA00022747"/>
    </source>
</evidence>
<comment type="subunit">
    <text evidence="4">The methyltransferase is composed of M and S polypeptides.</text>
</comment>
<dbReference type="GO" id="GO:0004519">
    <property type="term" value="F:endonuclease activity"/>
    <property type="evidence" value="ECO:0007669"/>
    <property type="project" value="UniProtKB-KW"/>
</dbReference>
<dbReference type="EMBL" id="JADQUG010000022">
    <property type="protein sequence ID" value="MBG9354276.1"/>
    <property type="molecule type" value="Genomic_DNA"/>
</dbReference>
<evidence type="ECO:0000256" key="1">
    <source>
        <dbReference type="ARBA" id="ARBA00010923"/>
    </source>
</evidence>
<evidence type="ECO:0000313" key="6">
    <source>
        <dbReference type="EMBL" id="MBG9354276.1"/>
    </source>
</evidence>
<dbReference type="InterPro" id="IPR044946">
    <property type="entry name" value="Restrct_endonuc_typeI_TRD_sf"/>
</dbReference>
<dbReference type="SUPFAM" id="SSF116734">
    <property type="entry name" value="DNA methylase specificity domain"/>
    <property type="match status" value="1"/>
</dbReference>
<name>A0ABS0LCC3_9CORY</name>
<gene>
    <name evidence="6" type="ORF">I4J41_06590</name>
</gene>
<evidence type="ECO:0000259" key="5">
    <source>
        <dbReference type="Pfam" id="PF01420"/>
    </source>
</evidence>
<organism evidence="6 7">
    <name type="scientific">Corynebacterium belfantii</name>
    <dbReference type="NCBI Taxonomy" id="2014537"/>
    <lineage>
        <taxon>Bacteria</taxon>
        <taxon>Bacillati</taxon>
        <taxon>Actinomycetota</taxon>
        <taxon>Actinomycetes</taxon>
        <taxon>Mycobacteriales</taxon>
        <taxon>Corynebacteriaceae</taxon>
        <taxon>Corynebacterium</taxon>
    </lineage>
</organism>
<dbReference type="InterPro" id="IPR051212">
    <property type="entry name" value="Type-I_RE_S_subunit"/>
</dbReference>
<evidence type="ECO:0000256" key="3">
    <source>
        <dbReference type="ARBA" id="ARBA00023125"/>
    </source>
</evidence>
<accession>A0ABS0LCC3</accession>
<protein>
    <submittedName>
        <fullName evidence="6">Restriction endonuclease subunit S</fullName>
    </submittedName>
</protein>
<feature type="domain" description="Type I restriction modification DNA specificity" evidence="5">
    <location>
        <begin position="6"/>
        <end position="157"/>
    </location>
</feature>
<comment type="similarity">
    <text evidence="1">Belongs to the type-I restriction system S methylase family.</text>
</comment>
<reference evidence="6 7" key="1">
    <citation type="journal article" date="2020" name="J. Clin. Microbiol.">
        <title>Assessing the Genetic Diversity of Austrian Corynebacterium diphtheriae Clinical Isolates, 2011-2019.</title>
        <authorList>
            <person name="Schaeffer J."/>
            <person name="Huhulescu S."/>
            <person name="Stoeger A."/>
            <person name="Allerberger F."/>
            <person name="Ruppitsch W."/>
        </authorList>
    </citation>
    <scope>NUCLEOTIDE SEQUENCE [LARGE SCALE GENOMIC DNA]</scope>
    <source>
        <strain evidence="6 7">04-17</strain>
    </source>
</reference>
<dbReference type="Pfam" id="PF01420">
    <property type="entry name" value="Methylase_S"/>
    <property type="match status" value="1"/>
</dbReference>
<dbReference type="Proteomes" id="UP000615580">
    <property type="component" value="Unassembled WGS sequence"/>
</dbReference>
<keyword evidence="6" id="KW-0255">Endonuclease</keyword>
<keyword evidence="2" id="KW-0680">Restriction system</keyword>
<comment type="caution">
    <text evidence="6">The sequence shown here is derived from an EMBL/GenBank/DDBJ whole genome shotgun (WGS) entry which is preliminary data.</text>
</comment>
<dbReference type="PANTHER" id="PTHR43140">
    <property type="entry name" value="TYPE-1 RESTRICTION ENZYME ECOKI SPECIFICITY PROTEIN"/>
    <property type="match status" value="1"/>
</dbReference>
<dbReference type="InterPro" id="IPR000055">
    <property type="entry name" value="Restrct_endonuc_typeI_TRD"/>
</dbReference>
<dbReference type="Gene3D" id="3.90.220.20">
    <property type="entry name" value="DNA methylase specificity domains"/>
    <property type="match status" value="1"/>
</dbReference>
<keyword evidence="6" id="KW-0378">Hydrolase</keyword>
<evidence type="ECO:0000313" key="7">
    <source>
        <dbReference type="Proteomes" id="UP000615580"/>
    </source>
</evidence>
<sequence>MEELCPNGVEYLKLEEILKIKNGKDHKHLDDGEIPVYGSGGIMRHVSQAAANGPSVLIPRKGSLGNLFYVEGPFWVVDTIFRTEINEVIALPKFVFYELQTLGLGEMNQAGGVPSQTQSKLNKLKIPVPPLEVQEEIVKILDTFKALEAELEARKKQYKFYRDQLLTFTERERES</sequence>
<keyword evidence="3" id="KW-0238">DNA-binding</keyword>
<dbReference type="PANTHER" id="PTHR43140:SF1">
    <property type="entry name" value="TYPE I RESTRICTION ENZYME ECOKI SPECIFICITY SUBUNIT"/>
    <property type="match status" value="1"/>
</dbReference>
<evidence type="ECO:0000256" key="4">
    <source>
        <dbReference type="ARBA" id="ARBA00038652"/>
    </source>
</evidence>
<keyword evidence="6" id="KW-0540">Nuclease</keyword>
<keyword evidence="7" id="KW-1185">Reference proteome</keyword>
<dbReference type="CDD" id="cd17288">
    <property type="entry name" value="RMtype1_S_LlaAI06ORF1089P_TRD1-CR1_like"/>
    <property type="match status" value="1"/>
</dbReference>